<dbReference type="EMBL" id="FUYJ01000009">
    <property type="protein sequence ID" value="SKB05238.1"/>
    <property type="molecule type" value="Genomic_DNA"/>
</dbReference>
<name>A0A1T4YUG5_9BACL</name>
<gene>
    <name evidence="1" type="ORF">SAMN04244570_3593</name>
</gene>
<dbReference type="Proteomes" id="UP000190042">
    <property type="component" value="Unassembled WGS sequence"/>
</dbReference>
<evidence type="ECO:0000313" key="2">
    <source>
        <dbReference type="Proteomes" id="UP000190042"/>
    </source>
</evidence>
<dbReference type="RefSeq" id="WP_078818551.1">
    <property type="nucleotide sequence ID" value="NZ_FUYJ01000009.1"/>
</dbReference>
<dbReference type="AlphaFoldDB" id="A0A1T4YUG5"/>
<accession>A0A1T4YUG5</accession>
<reference evidence="2" key="1">
    <citation type="submission" date="2017-02" db="EMBL/GenBank/DDBJ databases">
        <authorList>
            <person name="Varghese N."/>
            <person name="Submissions S."/>
        </authorList>
    </citation>
    <scope>NUCLEOTIDE SEQUENCE [LARGE SCALE GENOMIC DNA]</scope>
    <source>
        <strain evidence="2">DSM 23966</strain>
    </source>
</reference>
<sequence length="127" mass="14323">MEKINELIALAQQIDSVMDDSGGTVYSLDISQTNGRCRFLIEPDEFLAQFEHADMVKRHDAEIPVVLETEIEGVVFRAYVHSNEIELLRGQVSDQWLDDTKKTINASEGIYRIEPANKKSPLALACE</sequence>
<protein>
    <submittedName>
        <fullName evidence="1">Uncharacterized protein</fullName>
    </submittedName>
</protein>
<organism evidence="1 2">
    <name type="scientific">Sporosarcina newyorkensis</name>
    <dbReference type="NCBI Taxonomy" id="759851"/>
    <lineage>
        <taxon>Bacteria</taxon>
        <taxon>Bacillati</taxon>
        <taxon>Bacillota</taxon>
        <taxon>Bacilli</taxon>
        <taxon>Bacillales</taxon>
        <taxon>Caryophanaceae</taxon>
        <taxon>Sporosarcina</taxon>
    </lineage>
</organism>
<keyword evidence="2" id="KW-1185">Reference proteome</keyword>
<proteinExistence type="predicted"/>
<evidence type="ECO:0000313" key="1">
    <source>
        <dbReference type="EMBL" id="SKB05238.1"/>
    </source>
</evidence>